<dbReference type="PANTHER" id="PTHR23502:SF51">
    <property type="entry name" value="QUINIDINE RESISTANCE PROTEIN 1-RELATED"/>
    <property type="match status" value="1"/>
</dbReference>
<dbReference type="Pfam" id="PF07690">
    <property type="entry name" value="MFS_1"/>
    <property type="match status" value="1"/>
</dbReference>
<feature type="transmembrane region" description="Helical" evidence="7">
    <location>
        <begin position="119"/>
        <end position="140"/>
    </location>
</feature>
<comment type="subcellular location">
    <subcellularLocation>
        <location evidence="1">Membrane</location>
        <topology evidence="1">Multi-pass membrane protein</topology>
    </subcellularLocation>
</comment>
<dbReference type="SUPFAM" id="SSF103473">
    <property type="entry name" value="MFS general substrate transporter"/>
    <property type="match status" value="1"/>
</dbReference>
<feature type="transmembrane region" description="Helical" evidence="7">
    <location>
        <begin position="455"/>
        <end position="475"/>
    </location>
</feature>
<organism evidence="9 10">
    <name type="scientific">Aspergillus leporis</name>
    <dbReference type="NCBI Taxonomy" id="41062"/>
    <lineage>
        <taxon>Eukaryota</taxon>
        <taxon>Fungi</taxon>
        <taxon>Dikarya</taxon>
        <taxon>Ascomycota</taxon>
        <taxon>Pezizomycotina</taxon>
        <taxon>Eurotiomycetes</taxon>
        <taxon>Eurotiomycetidae</taxon>
        <taxon>Eurotiales</taxon>
        <taxon>Aspergillaceae</taxon>
        <taxon>Aspergillus</taxon>
        <taxon>Aspergillus subgen. Circumdati</taxon>
    </lineage>
</organism>
<dbReference type="Gene3D" id="1.20.1250.20">
    <property type="entry name" value="MFS general substrate transporter like domains"/>
    <property type="match status" value="1"/>
</dbReference>
<evidence type="ECO:0000256" key="5">
    <source>
        <dbReference type="ARBA" id="ARBA00023136"/>
    </source>
</evidence>
<evidence type="ECO:0000256" key="6">
    <source>
        <dbReference type="SAM" id="MobiDB-lite"/>
    </source>
</evidence>
<keyword evidence="10" id="KW-1185">Reference proteome</keyword>
<reference evidence="9 10" key="1">
    <citation type="submission" date="2019-04" db="EMBL/GenBank/DDBJ databases">
        <title>Friends and foes A comparative genomics study of 23 Aspergillus species from section Flavi.</title>
        <authorList>
            <consortium name="DOE Joint Genome Institute"/>
            <person name="Kjaerbolling I."/>
            <person name="Vesth T."/>
            <person name="Frisvad J.C."/>
            <person name="Nybo J.L."/>
            <person name="Theobald S."/>
            <person name="Kildgaard S."/>
            <person name="Isbrandt T."/>
            <person name="Kuo A."/>
            <person name="Sato A."/>
            <person name="Lyhne E.K."/>
            <person name="Kogle M.E."/>
            <person name="Wiebenga A."/>
            <person name="Kun R.S."/>
            <person name="Lubbers R.J."/>
            <person name="Makela M.R."/>
            <person name="Barry K."/>
            <person name="Chovatia M."/>
            <person name="Clum A."/>
            <person name="Daum C."/>
            <person name="Haridas S."/>
            <person name="He G."/>
            <person name="LaButti K."/>
            <person name="Lipzen A."/>
            <person name="Mondo S."/>
            <person name="Riley R."/>
            <person name="Salamov A."/>
            <person name="Simmons B.A."/>
            <person name="Magnuson J.K."/>
            <person name="Henrissat B."/>
            <person name="Mortensen U.H."/>
            <person name="Larsen T.O."/>
            <person name="Devries R.P."/>
            <person name="Grigoriev I.V."/>
            <person name="Machida M."/>
            <person name="Baker S.E."/>
            <person name="Andersen M.R."/>
        </authorList>
    </citation>
    <scope>NUCLEOTIDE SEQUENCE [LARGE SCALE GENOMIC DNA]</scope>
    <source>
        <strain evidence="9 10">CBS 151.66</strain>
    </source>
</reference>
<feature type="transmembrane region" description="Helical" evidence="7">
    <location>
        <begin position="177"/>
        <end position="202"/>
    </location>
</feature>
<keyword evidence="2" id="KW-0813">Transport</keyword>
<feature type="transmembrane region" description="Helical" evidence="7">
    <location>
        <begin position="413"/>
        <end position="435"/>
    </location>
</feature>
<feature type="compositionally biased region" description="Basic and acidic residues" evidence="6">
    <location>
        <begin position="15"/>
        <end position="32"/>
    </location>
</feature>
<name>A0A5N5WI84_9EURO</name>
<dbReference type="AlphaFoldDB" id="A0A5N5WI84"/>
<evidence type="ECO:0000256" key="2">
    <source>
        <dbReference type="ARBA" id="ARBA00022448"/>
    </source>
</evidence>
<feature type="transmembrane region" description="Helical" evidence="7">
    <location>
        <begin position="152"/>
        <end position="170"/>
    </location>
</feature>
<dbReference type="PANTHER" id="PTHR23502">
    <property type="entry name" value="MAJOR FACILITATOR SUPERFAMILY"/>
    <property type="match status" value="1"/>
</dbReference>
<dbReference type="PROSITE" id="PS50850">
    <property type="entry name" value="MFS"/>
    <property type="match status" value="1"/>
</dbReference>
<feature type="transmembrane region" description="Helical" evidence="7">
    <location>
        <begin position="208"/>
        <end position="227"/>
    </location>
</feature>
<feature type="transmembrane region" description="Helical" evidence="7">
    <location>
        <begin position="388"/>
        <end position="407"/>
    </location>
</feature>
<feature type="transmembrane region" description="Helical" evidence="7">
    <location>
        <begin position="51"/>
        <end position="74"/>
    </location>
</feature>
<dbReference type="GO" id="GO:0022857">
    <property type="term" value="F:transmembrane transporter activity"/>
    <property type="evidence" value="ECO:0007669"/>
    <property type="project" value="InterPro"/>
</dbReference>
<evidence type="ECO:0000259" key="8">
    <source>
        <dbReference type="PROSITE" id="PS50850"/>
    </source>
</evidence>
<dbReference type="InterPro" id="IPR011701">
    <property type="entry name" value="MFS"/>
</dbReference>
<evidence type="ECO:0000256" key="3">
    <source>
        <dbReference type="ARBA" id="ARBA00022692"/>
    </source>
</evidence>
<keyword evidence="5 7" id="KW-0472">Membrane</keyword>
<proteinExistence type="predicted"/>
<keyword evidence="3 7" id="KW-0812">Transmembrane</keyword>
<dbReference type="FunFam" id="1.20.1720.10:FF:000009">
    <property type="entry name" value="MFS multidrug transporter"/>
    <property type="match status" value="1"/>
</dbReference>
<feature type="transmembrane region" description="Helical" evidence="7">
    <location>
        <begin position="89"/>
        <end position="107"/>
    </location>
</feature>
<feature type="transmembrane region" description="Helical" evidence="7">
    <location>
        <begin position="481"/>
        <end position="499"/>
    </location>
</feature>
<dbReference type="Proteomes" id="UP000326565">
    <property type="component" value="Unassembled WGS sequence"/>
</dbReference>
<evidence type="ECO:0000256" key="4">
    <source>
        <dbReference type="ARBA" id="ARBA00022989"/>
    </source>
</evidence>
<gene>
    <name evidence="9" type="ORF">BDV29DRAFT_184907</name>
</gene>
<dbReference type="InterPro" id="IPR020846">
    <property type="entry name" value="MFS_dom"/>
</dbReference>
<protein>
    <submittedName>
        <fullName evidence="9">Major facilitator superfamily domain-containing protein</fullName>
    </submittedName>
</protein>
<dbReference type="GO" id="GO:0005886">
    <property type="term" value="C:plasma membrane"/>
    <property type="evidence" value="ECO:0007669"/>
    <property type="project" value="TreeGrafter"/>
</dbReference>
<evidence type="ECO:0000256" key="1">
    <source>
        <dbReference type="ARBA" id="ARBA00004141"/>
    </source>
</evidence>
<feature type="domain" description="Major facilitator superfamily (MFS) profile" evidence="8">
    <location>
        <begin position="53"/>
        <end position="496"/>
    </location>
</feature>
<keyword evidence="4 7" id="KW-1133">Transmembrane helix</keyword>
<feature type="transmembrane region" description="Helical" evidence="7">
    <location>
        <begin position="324"/>
        <end position="345"/>
    </location>
</feature>
<sequence>MGEQGAHQPVPESIAAEKQKPKDIDAEAKDNGETPSSTEPPYTVLSEREKIIAIIIASFSAFLSPISASIYFPALNTLAKDLNVSATKINLSITVYMIFQGLAPSLVGSYSDNKGRRPALLICFLIYIGANVGLALQHAYPALMVLRCLQSSGSSGTIVISSAVTADLVTRAERGKYLAYSSMGVTAGQALGPVIGGLLIQYLHVQSVFWFLTAFAGFMMGIVIFFLPETSRNVVGNGSLPPQKWNYRTLDILRRRWPEHTEKSADNNSRSSPKRRPGPLETFKICREKETAIILLFVGLLFCGYVTVLSTLPSQLERKYGFNSLQIGLCCLPYAFGSLTARWTVGFLTDWNFRRHSQSLGIEIVKNRQTDLAEFPVESARLQITLPFVYLSSVFLITYSWVMAYQTNLAGPLVMMCLAGHVMSGVVNTLLTLLVDCHVGRPATAVAASNLFRCLLGAGAVAAATPLINVIGIGWAGTLLALIWVIFSPLLWATLKWGHAWRREERKRRDEKLPSGK</sequence>
<evidence type="ECO:0000256" key="7">
    <source>
        <dbReference type="SAM" id="Phobius"/>
    </source>
</evidence>
<feature type="transmembrane region" description="Helical" evidence="7">
    <location>
        <begin position="292"/>
        <end position="312"/>
    </location>
</feature>
<dbReference type="OrthoDB" id="2441642at2759"/>
<evidence type="ECO:0000313" key="9">
    <source>
        <dbReference type="EMBL" id="KAB8068213.1"/>
    </source>
</evidence>
<dbReference type="EMBL" id="ML732408">
    <property type="protein sequence ID" value="KAB8068213.1"/>
    <property type="molecule type" value="Genomic_DNA"/>
</dbReference>
<feature type="region of interest" description="Disordered" evidence="6">
    <location>
        <begin position="1"/>
        <end position="41"/>
    </location>
</feature>
<evidence type="ECO:0000313" key="10">
    <source>
        <dbReference type="Proteomes" id="UP000326565"/>
    </source>
</evidence>
<dbReference type="InterPro" id="IPR036259">
    <property type="entry name" value="MFS_trans_sf"/>
</dbReference>
<accession>A0A5N5WI84</accession>